<dbReference type="PANTHER" id="PTHR45615">
    <property type="entry name" value="MYOSIN HEAVY CHAIN, NON-MUSCLE"/>
    <property type="match status" value="1"/>
</dbReference>
<dbReference type="FunFam" id="1.20.5.340:FF:000003">
    <property type="entry name" value="Myosin heavy chain"/>
    <property type="match status" value="1"/>
</dbReference>
<dbReference type="GO" id="GO:0005524">
    <property type="term" value="F:ATP binding"/>
    <property type="evidence" value="ECO:0007669"/>
    <property type="project" value="UniProtKB-UniRule"/>
</dbReference>
<keyword evidence="13 19" id="KW-0009">Actin-binding</keyword>
<evidence type="ECO:0000256" key="9">
    <source>
        <dbReference type="ARBA" id="ARBA00023054"/>
    </source>
</evidence>
<dbReference type="FunFam" id="1.20.5.340:FF:000004">
    <property type="entry name" value="Myosin heavy chain"/>
    <property type="match status" value="1"/>
</dbReference>
<dbReference type="InterPro" id="IPR027417">
    <property type="entry name" value="P-loop_NTPase"/>
</dbReference>
<keyword evidence="3" id="KW-0787">Thick filament</keyword>
<keyword evidence="7 19" id="KW-0067">ATP-binding</keyword>
<evidence type="ECO:0000256" key="12">
    <source>
        <dbReference type="ARBA" id="ARBA00023179"/>
    </source>
</evidence>
<dbReference type="InterPro" id="IPR014751">
    <property type="entry name" value="XRCC4-like_C"/>
</dbReference>
<comment type="subcellular location">
    <subcellularLocation>
        <location evidence="1">Cytoplasm</location>
        <location evidence="1">Myofibril</location>
    </subcellularLocation>
</comment>
<dbReference type="Gene3D" id="1.20.120.720">
    <property type="entry name" value="Myosin VI head, motor domain, U50 subdomain"/>
    <property type="match status" value="2"/>
</dbReference>
<evidence type="ECO:0000256" key="1">
    <source>
        <dbReference type="ARBA" id="ARBA00004657"/>
    </source>
</evidence>
<dbReference type="Proteomes" id="UP000299084">
    <property type="component" value="Unassembled WGS sequence"/>
</dbReference>
<evidence type="ECO:0000313" key="24">
    <source>
        <dbReference type="EMBL" id="KAB1277450.1"/>
    </source>
</evidence>
<keyword evidence="6 19" id="KW-0547">Nucleotide-binding</keyword>
<comment type="subunit">
    <text evidence="15">Muscle myosin is a hexameric protein that consists of 2 heavy chain subunits (MHC), 2 alkali light chain subunits (MLC) and 2 regulatory light chain subunits (MLC-2).</text>
</comment>
<dbReference type="FunFam" id="3.40.850.10:FF:000101">
    <property type="entry name" value="Slow myosin heavy chain 2"/>
    <property type="match status" value="1"/>
</dbReference>
<dbReference type="FunFam" id="2.30.30.360:FF:000001">
    <property type="entry name" value="Myosin heavy chain"/>
    <property type="match status" value="1"/>
</dbReference>
<dbReference type="FunFam" id="1.20.5.370:FF:000001">
    <property type="entry name" value="Myosin heavy chain"/>
    <property type="match status" value="1"/>
</dbReference>
<evidence type="ECO:0000256" key="17">
    <source>
        <dbReference type="ARBA" id="ARBA00041383"/>
    </source>
</evidence>
<feature type="coiled-coil region" evidence="20">
    <location>
        <begin position="155"/>
        <end position="745"/>
    </location>
</feature>
<dbReference type="GO" id="GO:0032982">
    <property type="term" value="C:myosin filament"/>
    <property type="evidence" value="ECO:0007669"/>
    <property type="project" value="UniProtKB-KW"/>
</dbReference>
<evidence type="ECO:0000256" key="18">
    <source>
        <dbReference type="ARBA" id="ARBA00041439"/>
    </source>
</evidence>
<dbReference type="FunFam" id="1.20.58.530:FF:000001">
    <property type="entry name" value="Myosin heavy chain"/>
    <property type="match status" value="1"/>
</dbReference>
<protein>
    <recommendedName>
        <fullName evidence="16">Myosin-6</fullName>
    </recommendedName>
    <alternativeName>
        <fullName evidence="18">Myosin heavy chain 6</fullName>
    </alternativeName>
    <alternativeName>
        <fullName evidence="17">Myosin heavy chain, cardiac muscle alpha isoform</fullName>
    </alternativeName>
</protein>
<dbReference type="FunFam" id="1.20.5.370:FF:000007">
    <property type="entry name" value="Myosin heavy chain"/>
    <property type="match status" value="1"/>
</dbReference>
<keyword evidence="4" id="KW-0488">Methylation</keyword>
<keyword evidence="8" id="KW-0112">Calmodulin-binding</keyword>
<evidence type="ECO:0000256" key="7">
    <source>
        <dbReference type="ARBA" id="ARBA00022840"/>
    </source>
</evidence>
<feature type="region of interest" description="Disordered" evidence="21">
    <location>
        <begin position="75"/>
        <end position="107"/>
    </location>
</feature>
<dbReference type="FunFam" id="1.20.5.370:FF:000003">
    <property type="entry name" value="Myosin heavy chain"/>
    <property type="match status" value="1"/>
</dbReference>
<dbReference type="EMBL" id="JWIN03000006">
    <property type="protein sequence ID" value="KAB1277450.1"/>
    <property type="molecule type" value="Genomic_DNA"/>
</dbReference>
<dbReference type="Gene3D" id="2.30.30.360">
    <property type="entry name" value="Myosin S1 fragment, N-terminal"/>
    <property type="match status" value="1"/>
</dbReference>
<dbReference type="GO" id="GO:0030016">
    <property type="term" value="C:myofibril"/>
    <property type="evidence" value="ECO:0007669"/>
    <property type="project" value="UniProtKB-SubCell"/>
</dbReference>
<evidence type="ECO:0000259" key="22">
    <source>
        <dbReference type="PROSITE" id="PS51456"/>
    </source>
</evidence>
<dbReference type="CDD" id="cd01377">
    <property type="entry name" value="MYSc_class_II"/>
    <property type="match status" value="1"/>
</dbReference>
<dbReference type="GO" id="GO:0000146">
    <property type="term" value="F:microfilament motor activity"/>
    <property type="evidence" value="ECO:0007669"/>
    <property type="project" value="TreeGrafter"/>
</dbReference>
<feature type="compositionally biased region" description="Basic and acidic residues" evidence="21">
    <location>
        <begin position="75"/>
        <end position="87"/>
    </location>
</feature>
<comment type="similarity">
    <text evidence="2 19">Belongs to the TRAFAC class myosin-kinesin ATPase superfamily. Myosin family.</text>
</comment>
<dbReference type="GO" id="GO:0016460">
    <property type="term" value="C:myosin II complex"/>
    <property type="evidence" value="ECO:0007669"/>
    <property type="project" value="TreeGrafter"/>
</dbReference>
<feature type="compositionally biased region" description="Basic residues" evidence="21">
    <location>
        <begin position="97"/>
        <end position="106"/>
    </location>
</feature>
<evidence type="ECO:0000256" key="10">
    <source>
        <dbReference type="ARBA" id="ARBA00023123"/>
    </source>
</evidence>
<dbReference type="GO" id="GO:0051015">
    <property type="term" value="F:actin filament binding"/>
    <property type="evidence" value="ECO:0007669"/>
    <property type="project" value="InterPro"/>
</dbReference>
<dbReference type="PANTHER" id="PTHR45615:SF69">
    <property type="entry name" value="MYOSIN-6"/>
    <property type="match status" value="1"/>
</dbReference>
<feature type="domain" description="Myosin N-terminal SH3-like" evidence="23">
    <location>
        <begin position="788"/>
        <end position="837"/>
    </location>
</feature>
<comment type="function">
    <text evidence="14">Muscle contraction.</text>
</comment>
<dbReference type="InterPro" id="IPR004009">
    <property type="entry name" value="SH3_Myosin"/>
</dbReference>
<dbReference type="InterPro" id="IPR008989">
    <property type="entry name" value="Myosin_S1_N"/>
</dbReference>
<name>A0A5N4E2D7_CAMDR</name>
<dbReference type="FunFam" id="1.20.5.370:FF:000008">
    <property type="entry name" value="Myosin heavy chain"/>
    <property type="match status" value="1"/>
</dbReference>
<dbReference type="PROSITE" id="PS50096">
    <property type="entry name" value="IQ"/>
    <property type="match status" value="1"/>
</dbReference>
<dbReference type="InterPro" id="IPR036961">
    <property type="entry name" value="Kinesin_motor_dom_sf"/>
</dbReference>
<dbReference type="Gene3D" id="1.10.10.820">
    <property type="match status" value="1"/>
</dbReference>
<evidence type="ECO:0000256" key="20">
    <source>
        <dbReference type="SAM" id="Coils"/>
    </source>
</evidence>
<evidence type="ECO:0000256" key="2">
    <source>
        <dbReference type="ARBA" id="ARBA00008314"/>
    </source>
</evidence>
<evidence type="ECO:0000256" key="3">
    <source>
        <dbReference type="ARBA" id="ARBA00022433"/>
    </source>
</evidence>
<keyword evidence="9 20" id="KW-0175">Coiled coil</keyword>
<reference evidence="24 25" key="1">
    <citation type="journal article" date="2019" name="Mol. Ecol. Resour.">
        <title>Improving Illumina assemblies with Hi-C and long reads: an example with the North African dromedary.</title>
        <authorList>
            <person name="Elbers J.P."/>
            <person name="Rogers M.F."/>
            <person name="Perelman P.L."/>
            <person name="Proskuryakova A.A."/>
            <person name="Serdyukova N.A."/>
            <person name="Johnson W.E."/>
            <person name="Horin P."/>
            <person name="Corander J."/>
            <person name="Murphy D."/>
            <person name="Burger P.A."/>
        </authorList>
    </citation>
    <scope>NUCLEOTIDE SEQUENCE [LARGE SCALE GENOMIC DNA]</scope>
    <source>
        <strain evidence="24">Drom800</strain>
        <tissue evidence="24">Blood</tissue>
    </source>
</reference>
<keyword evidence="12" id="KW-0514">Muscle protein</keyword>
<dbReference type="InterPro" id="IPR002928">
    <property type="entry name" value="Myosin_tail"/>
</dbReference>
<evidence type="ECO:0000256" key="4">
    <source>
        <dbReference type="ARBA" id="ARBA00022481"/>
    </source>
</evidence>
<dbReference type="FunFam" id="1.20.5.370:FF:000002">
    <property type="entry name" value="Myosin heavy chain"/>
    <property type="match status" value="1"/>
</dbReference>
<dbReference type="Gene3D" id="6.10.250.2420">
    <property type="match status" value="1"/>
</dbReference>
<evidence type="ECO:0000256" key="5">
    <source>
        <dbReference type="ARBA" id="ARBA00022490"/>
    </source>
</evidence>
<dbReference type="Gene3D" id="3.40.850.10">
    <property type="entry name" value="Kinesin motor domain"/>
    <property type="match status" value="2"/>
</dbReference>
<dbReference type="InterPro" id="IPR001609">
    <property type="entry name" value="Myosin_head_motor_dom-like"/>
</dbReference>
<evidence type="ECO:0000256" key="21">
    <source>
        <dbReference type="SAM" id="MobiDB-lite"/>
    </source>
</evidence>
<evidence type="ECO:0000256" key="19">
    <source>
        <dbReference type="PROSITE-ProRule" id="PRU00782"/>
    </source>
</evidence>
<proteinExistence type="inferred from homology"/>
<evidence type="ECO:0000256" key="6">
    <source>
        <dbReference type="ARBA" id="ARBA00022741"/>
    </source>
</evidence>
<feature type="region of interest" description="Disordered" evidence="21">
    <location>
        <begin position="1717"/>
        <end position="1763"/>
    </location>
</feature>
<dbReference type="PROSITE" id="PS51456">
    <property type="entry name" value="MYOSIN_MOTOR"/>
    <property type="match status" value="1"/>
</dbReference>
<evidence type="ECO:0000256" key="8">
    <source>
        <dbReference type="ARBA" id="ARBA00022860"/>
    </source>
</evidence>
<keyword evidence="11 19" id="KW-0505">Motor protein</keyword>
<gene>
    <name evidence="24" type="primary">Myosin-6</name>
    <name evidence="24" type="ORF">Cadr_000005776</name>
</gene>
<dbReference type="PROSITE" id="PS51844">
    <property type="entry name" value="SH3_LIKE"/>
    <property type="match status" value="1"/>
</dbReference>
<evidence type="ECO:0000313" key="25">
    <source>
        <dbReference type="Proteomes" id="UP000299084"/>
    </source>
</evidence>
<evidence type="ECO:0000256" key="15">
    <source>
        <dbReference type="ARBA" id="ARBA00038612"/>
    </source>
</evidence>
<dbReference type="Gene3D" id="1.20.5.340">
    <property type="match status" value="3"/>
</dbReference>
<keyword evidence="5" id="KW-0963">Cytoplasm</keyword>
<dbReference type="Gene3D" id="1.20.58.530">
    <property type="match status" value="1"/>
</dbReference>
<feature type="coiled-coil region" evidence="20">
    <location>
        <begin position="2"/>
        <end position="33"/>
    </location>
</feature>
<organism evidence="24 25">
    <name type="scientific">Camelus dromedarius</name>
    <name type="common">Dromedary</name>
    <name type="synonym">Arabian camel</name>
    <dbReference type="NCBI Taxonomy" id="9838"/>
    <lineage>
        <taxon>Eukaryota</taxon>
        <taxon>Metazoa</taxon>
        <taxon>Chordata</taxon>
        <taxon>Craniata</taxon>
        <taxon>Vertebrata</taxon>
        <taxon>Euteleostomi</taxon>
        <taxon>Mammalia</taxon>
        <taxon>Eutheria</taxon>
        <taxon>Laurasiatheria</taxon>
        <taxon>Artiodactyla</taxon>
        <taxon>Tylopoda</taxon>
        <taxon>Camelidae</taxon>
        <taxon>Camelus</taxon>
    </lineage>
</organism>
<dbReference type="GO" id="GO:0005516">
    <property type="term" value="F:calmodulin binding"/>
    <property type="evidence" value="ECO:0007669"/>
    <property type="project" value="UniProtKB-KW"/>
</dbReference>
<evidence type="ECO:0000256" key="16">
    <source>
        <dbReference type="ARBA" id="ARBA00039814"/>
    </source>
</evidence>
<feature type="region of interest" description="Actin-binding" evidence="19">
    <location>
        <begin position="1371"/>
        <end position="1393"/>
    </location>
</feature>
<feature type="domain" description="Myosin motor" evidence="22">
    <location>
        <begin position="841"/>
        <end position="1494"/>
    </location>
</feature>
<evidence type="ECO:0000256" key="11">
    <source>
        <dbReference type="ARBA" id="ARBA00023175"/>
    </source>
</evidence>
<feature type="compositionally biased region" description="Acidic residues" evidence="21">
    <location>
        <begin position="1726"/>
        <end position="1736"/>
    </location>
</feature>
<dbReference type="Pfam" id="PF00063">
    <property type="entry name" value="Myosin_head"/>
    <property type="match status" value="2"/>
</dbReference>
<dbReference type="Gene3D" id="1.20.5.4820">
    <property type="match status" value="1"/>
</dbReference>
<dbReference type="FunFam" id="1.20.5.4820:FF:000001">
    <property type="entry name" value="Myosin heavy chain"/>
    <property type="match status" value="1"/>
</dbReference>
<feature type="binding site" evidence="19">
    <location>
        <begin position="934"/>
        <end position="941"/>
    </location>
    <ligand>
        <name>ATP</name>
        <dbReference type="ChEBI" id="CHEBI:30616"/>
    </ligand>
</feature>
<dbReference type="SUPFAM" id="SSF90257">
    <property type="entry name" value="Myosin rod fragments"/>
    <property type="match status" value="4"/>
</dbReference>
<evidence type="ECO:0000256" key="13">
    <source>
        <dbReference type="ARBA" id="ARBA00023203"/>
    </source>
</evidence>
<feature type="compositionally biased region" description="Basic and acidic residues" evidence="21">
    <location>
        <begin position="1749"/>
        <end position="1759"/>
    </location>
</feature>
<dbReference type="FunFam" id="3.40.850.10:FF:000115">
    <property type="entry name" value="Myosin heavy polypeptide 6"/>
    <property type="match status" value="1"/>
</dbReference>
<evidence type="ECO:0000259" key="23">
    <source>
        <dbReference type="PROSITE" id="PS51844"/>
    </source>
</evidence>
<evidence type="ECO:0000256" key="14">
    <source>
        <dbReference type="ARBA" id="ARBA00037488"/>
    </source>
</evidence>
<accession>A0A5N4E2D7</accession>
<keyword evidence="25" id="KW-1185">Reference proteome</keyword>
<dbReference type="SUPFAM" id="SSF52540">
    <property type="entry name" value="P-loop containing nucleoside triphosphate hydrolases"/>
    <property type="match status" value="1"/>
</dbReference>
<keyword evidence="10 19" id="KW-0518">Myosin</keyword>
<dbReference type="SMART" id="SM00242">
    <property type="entry name" value="MYSc"/>
    <property type="match status" value="1"/>
</dbReference>
<dbReference type="Gene3D" id="1.20.5.370">
    <property type="match status" value="5"/>
</dbReference>
<dbReference type="PRINTS" id="PR00193">
    <property type="entry name" value="MYOSINHEAVY"/>
</dbReference>
<sequence>MNKKREAEFQKMKRDLEEATLQHEATAAALRKKHADSLELDDVTSNMEQIIKAKVGVLSCPPQLTGEMCRTLEDQMNEQRSKAEETQRSVNDLTSQRAKRRQRTVRLSRQLDEKEALISQLTRGKLTYPQQLGTSRAAGGGGHGLRAKNALAHALQSARHDCDLLREQYEEETEAKAELQRVLSKANSEVAQWRTKYETDAIQRTEELEEAKKKLAQRLQDAEEAVEAVNAKCSSLEKTKHRLQNEIEDLMVDVERSNAAAAALDKKQRNFDKILAEWKQKYEESQSELESSQKEARSLSTELFKLKNAYEESLEHLETFKRENKNLQEEISDLTEQLGSSGKTIHELEKVRKQLEAEKLELQSALEEAEASLEHEEGKILRAQLEFNQIKAEIERKLAEKDEEMEQAKRNHLRVVDSLQTSLDAETRSRNEALRVKKKMEGDLNEMEIQLSHANRMATEAQKQVKSLQSLLKDTQIQLDDSIRANDDLKENIAIVERRNNLLQAELEELRAVVEQTERSRKLAEQELIETSERVQLLHSQNTSLINQKKKMDADLSQLQTEVEEAVQECRNAEEKAKKAITDAAMMAEELKKEQDTSAHLERMKKNMEQTIKDLQHRLDEAEQIALKGGKKQLQKLEARVRELENELEAEQKRNAESVKGMRKSERRIKELTYQTEEDRKNLLRLQDLVDKLQLKVKAYKRQAEEAEEQANTNLSKFRKVQHELDEAEERADIAESQVNKLRAKSRDIGTKRSDKMTDTQMADFGAAAPYLRKSEKERLEAQTRPFDIRTECFVPDDKEEFVKAKILSKEGGKVTAETETGKTVTVKEDQVLQQNPPKFDKIEDMAMLTFLHEPAVLFNLKERYAAWMIYTYSGLFCVTVNPYKWLPVYNAEVVAAYRGKKRSEAPPHIFSISDNAYQYMLTDRENQSILITGESGAGKTVNTKRVIQYFASIAAIGDRGKKDNVNTNKGTLEDQIIQANPALEAFGNAKTVRNDNSSRFGKFIRIHFGATGKLASADIETYLLEKSRVIFQLKAERNYHIFYQILSNKKPELLDMLLVTNNPYDYAYVQGEVSGPPSTIRGLMATDVKRLDVRASLLRESRHVQADGRHMHYGNMKFKQKQREEQAEPDGTEGVLPIGALAKAVYEKMFNWMVTRINATLETKQPRQYFIGVLDIAGFEIFDFNSFEQLCINFTNEKLQQFFNHHMFVLEQEEYKKEGIEWEFIDFGMDLQACIDLIEKPMGIMSILEEECMFPKATDMTFKAKLFDNHLGKSANFQKPRNIKGKPEAHFSLIHYAGTVDYNILGWLEKNKDPLNETVVDLYKKSSLKLMATLFSTYASADSGDSSKSKGGKKKGSSFQTVSALHRENLNKLMTNLRTTHPHFVRCIIPNERKAPGVMDNPLVMHQLRCNGVLEGIRICRKGFPNRILYGDFRQRYRILNPAAIPEGQFIDSRKGTEKLLGSLDIDHNQYKFGHTKVFFKAGLLGLLEEMRDERLSRILTRIQAQARGLLMRIEFKKILERRDALLVIQWNIRAFMGVKNWPWMKLYFKIKPLLKSAETEKEMATMKEEFGRIKESLEKSEARRKELEEKMVSLLQEKNDLQLQVQAEQDNLNDAEERCDQLIKNKIQLEAKVKEMNERLEDEEEMNAELTAKKRKLEDECSELKKDIDDLELTLAKVEKEKHATENKVKNLTEEMAGLDEIIAKLTKEKKALQEAHQQALDDLQAEELDGDPLEQEKKVHGPWSGKMDRLGGRPEADPGDVIMAWRMTKHS</sequence>
<dbReference type="Pfam" id="PF02736">
    <property type="entry name" value="Myosin_N"/>
    <property type="match status" value="1"/>
</dbReference>
<dbReference type="FunFam" id="1.10.10.820:FF:000001">
    <property type="entry name" value="Myosin heavy chain"/>
    <property type="match status" value="1"/>
</dbReference>
<feature type="region of interest" description="Disordered" evidence="21">
    <location>
        <begin position="1341"/>
        <end position="1361"/>
    </location>
</feature>
<comment type="caution">
    <text evidence="24">The sequence shown here is derived from an EMBL/GenBank/DDBJ whole genome shotgun (WGS) entry which is preliminary data.</text>
</comment>
<dbReference type="Pfam" id="PF01576">
    <property type="entry name" value="Myosin_tail_1"/>
    <property type="match status" value="2"/>
</dbReference>